<feature type="domain" description="PLD phosphodiesterase" evidence="14">
    <location>
        <begin position="426"/>
        <end position="453"/>
    </location>
</feature>
<feature type="transmembrane region" description="Helical" evidence="13">
    <location>
        <begin position="12"/>
        <end position="31"/>
    </location>
</feature>
<dbReference type="PATRIC" id="fig|1550024.3.peg.2207"/>
<dbReference type="CDD" id="cd09160">
    <property type="entry name" value="PLDc_SMU_988_like_2"/>
    <property type="match status" value="1"/>
</dbReference>
<evidence type="ECO:0000256" key="7">
    <source>
        <dbReference type="ARBA" id="ARBA00022989"/>
    </source>
</evidence>
<keyword evidence="2" id="KW-1003">Cell membrane</keyword>
<dbReference type="Gene3D" id="3.30.870.10">
    <property type="entry name" value="Endonuclease Chain A"/>
    <property type="match status" value="2"/>
</dbReference>
<dbReference type="Proteomes" id="UP000032483">
    <property type="component" value="Unassembled WGS sequence"/>
</dbReference>
<keyword evidence="8" id="KW-0443">Lipid metabolism</keyword>
<keyword evidence="3" id="KW-0444">Lipid biosynthesis</keyword>
<evidence type="ECO:0000313" key="18">
    <source>
        <dbReference type="Proteomes" id="UP000472755"/>
    </source>
</evidence>
<dbReference type="Proteomes" id="UP000472755">
    <property type="component" value="Unassembled WGS sequence"/>
</dbReference>
<evidence type="ECO:0000313" key="17">
    <source>
        <dbReference type="Proteomes" id="UP000032483"/>
    </source>
</evidence>
<accession>A0A0D8IYQ8</accession>
<dbReference type="EC" id="2.7.8.-" evidence="12"/>
<feature type="transmembrane region" description="Helical" evidence="13">
    <location>
        <begin position="38"/>
        <end position="57"/>
    </location>
</feature>
<reference evidence="16 18" key="2">
    <citation type="journal article" date="2019" name="Nat. Med.">
        <title>A library of human gut bacterial isolates paired with longitudinal multiomics data enables mechanistic microbiome research.</title>
        <authorList>
            <person name="Poyet M."/>
            <person name="Groussin M."/>
            <person name="Gibbons S.M."/>
            <person name="Avila-Pacheco J."/>
            <person name="Jiang X."/>
            <person name="Kearney S.M."/>
            <person name="Perrotta A.R."/>
            <person name="Berdy B."/>
            <person name="Zhao S."/>
            <person name="Lieberman T.D."/>
            <person name="Swanson P.K."/>
            <person name="Smith M."/>
            <person name="Roesemann S."/>
            <person name="Alexander J.E."/>
            <person name="Rich S.A."/>
            <person name="Livny J."/>
            <person name="Vlamakis H."/>
            <person name="Clish C."/>
            <person name="Bullock K."/>
            <person name="Deik A."/>
            <person name="Scott J."/>
            <person name="Pierce K.A."/>
            <person name="Xavier R.J."/>
            <person name="Alm E.J."/>
        </authorList>
    </citation>
    <scope>NUCLEOTIDE SEQUENCE [LARGE SCALE GENOMIC DNA]</scope>
    <source>
        <strain evidence="16 18">BIOML-A4</strain>
    </source>
</reference>
<dbReference type="InterPro" id="IPR001736">
    <property type="entry name" value="PLipase_D/transphosphatidylase"/>
</dbReference>
<evidence type="ECO:0000256" key="10">
    <source>
        <dbReference type="ARBA" id="ARBA00023209"/>
    </source>
</evidence>
<dbReference type="InterPro" id="IPR022924">
    <property type="entry name" value="Cardiolipin_synthase"/>
</dbReference>
<dbReference type="EMBL" id="JXXK01000012">
    <property type="protein sequence ID" value="KJF39830.1"/>
    <property type="molecule type" value="Genomic_DNA"/>
</dbReference>
<dbReference type="PANTHER" id="PTHR21248:SF22">
    <property type="entry name" value="PHOSPHOLIPASE D"/>
    <property type="match status" value="1"/>
</dbReference>
<evidence type="ECO:0000256" key="4">
    <source>
        <dbReference type="ARBA" id="ARBA00022679"/>
    </source>
</evidence>
<dbReference type="PROSITE" id="PS50035">
    <property type="entry name" value="PLD"/>
    <property type="match status" value="2"/>
</dbReference>
<evidence type="ECO:0000256" key="1">
    <source>
        <dbReference type="ARBA" id="ARBA00004651"/>
    </source>
</evidence>
<evidence type="ECO:0000256" key="2">
    <source>
        <dbReference type="ARBA" id="ARBA00022475"/>
    </source>
</evidence>
<dbReference type="InterPro" id="IPR027379">
    <property type="entry name" value="CLS_N"/>
</dbReference>
<dbReference type="EMBL" id="WMZU01000006">
    <property type="protein sequence ID" value="MTS26742.1"/>
    <property type="molecule type" value="Genomic_DNA"/>
</dbReference>
<evidence type="ECO:0000256" key="3">
    <source>
        <dbReference type="ARBA" id="ARBA00022516"/>
    </source>
</evidence>
<evidence type="ECO:0000256" key="5">
    <source>
        <dbReference type="ARBA" id="ARBA00022692"/>
    </source>
</evidence>
<dbReference type="RefSeq" id="WP_050005385.1">
    <property type="nucleotide sequence ID" value="NZ_CAQJQL010000055.1"/>
</dbReference>
<keyword evidence="7 13" id="KW-1133">Transmembrane helix</keyword>
<keyword evidence="9 13" id="KW-0472">Membrane</keyword>
<evidence type="ECO:0000259" key="14">
    <source>
        <dbReference type="PROSITE" id="PS50035"/>
    </source>
</evidence>
<evidence type="ECO:0000256" key="12">
    <source>
        <dbReference type="NCBIfam" id="TIGR04265"/>
    </source>
</evidence>
<comment type="caution">
    <text evidence="15">The sequence shown here is derived from an EMBL/GenBank/DDBJ whole genome shotgun (WGS) entry which is preliminary data.</text>
</comment>
<protein>
    <recommendedName>
        <fullName evidence="12">Cardiolipin synthase</fullName>
        <ecNumber evidence="12">2.7.8.-</ecNumber>
    </recommendedName>
</protein>
<keyword evidence="10" id="KW-0594">Phospholipid biosynthesis</keyword>
<keyword evidence="4" id="KW-0808">Transferase</keyword>
<dbReference type="SUPFAM" id="SSF56024">
    <property type="entry name" value="Phospholipase D/nuclease"/>
    <property type="match status" value="2"/>
</dbReference>
<dbReference type="AlphaFoldDB" id="A0A0D8IYQ8"/>
<dbReference type="GO" id="GO:0008808">
    <property type="term" value="F:cardiolipin synthase activity"/>
    <property type="evidence" value="ECO:0007669"/>
    <property type="project" value="UniProtKB-UniRule"/>
</dbReference>
<evidence type="ECO:0000256" key="13">
    <source>
        <dbReference type="SAM" id="Phobius"/>
    </source>
</evidence>
<reference evidence="15" key="1">
    <citation type="submission" date="2015-02" db="EMBL/GenBank/DDBJ databases">
        <title>A novel member of the family Ruminococcaceae isolated from human feces.</title>
        <authorList>
            <person name="Shkoporov A.N."/>
            <person name="Chaplin A.V."/>
            <person name="Motuzova O.V."/>
            <person name="Kafarskaia L.I."/>
            <person name="Khokhlova E.V."/>
            <person name="Efimov B.A."/>
        </authorList>
    </citation>
    <scope>NUCLEOTIDE SEQUENCE [LARGE SCALE GENOMIC DNA]</scope>
    <source>
        <strain evidence="15">585-1</strain>
    </source>
</reference>
<dbReference type="Pfam" id="PF13091">
    <property type="entry name" value="PLDc_2"/>
    <property type="match status" value="2"/>
</dbReference>
<organism evidence="15 17">
    <name type="scientific">Ruthenibacterium lactatiformans</name>
    <dbReference type="NCBI Taxonomy" id="1550024"/>
    <lineage>
        <taxon>Bacteria</taxon>
        <taxon>Bacillati</taxon>
        <taxon>Bacillota</taxon>
        <taxon>Clostridia</taxon>
        <taxon>Eubacteriales</taxon>
        <taxon>Oscillospiraceae</taxon>
        <taxon>Ruthenibacterium</taxon>
    </lineage>
</organism>
<feature type="transmembrane region" description="Helical" evidence="13">
    <location>
        <begin position="63"/>
        <end position="86"/>
    </location>
</feature>
<keyword evidence="17" id="KW-1185">Reference proteome</keyword>
<evidence type="ECO:0000313" key="15">
    <source>
        <dbReference type="EMBL" id="KJF39830.1"/>
    </source>
</evidence>
<evidence type="ECO:0000256" key="11">
    <source>
        <dbReference type="ARBA" id="ARBA00023264"/>
    </source>
</evidence>
<proteinExistence type="predicted"/>
<keyword evidence="6" id="KW-0677">Repeat</keyword>
<keyword evidence="11" id="KW-1208">Phospholipid metabolism</keyword>
<name>A0A0D8IYQ8_9FIRM</name>
<dbReference type="CDD" id="cd09154">
    <property type="entry name" value="PLDc_SMU_988_like_1"/>
    <property type="match status" value="1"/>
</dbReference>
<dbReference type="NCBIfam" id="TIGR04265">
    <property type="entry name" value="bac_cardiolipin"/>
    <property type="match status" value="1"/>
</dbReference>
<gene>
    <name evidence="16" type="primary">cls</name>
    <name evidence="16" type="ORF">GMD59_05510</name>
    <name evidence="15" type="ORF">TQ39_09670</name>
</gene>
<keyword evidence="5 13" id="KW-0812">Transmembrane</keyword>
<feature type="domain" description="PLD phosphodiesterase" evidence="14">
    <location>
        <begin position="244"/>
        <end position="271"/>
    </location>
</feature>
<dbReference type="GO" id="GO:0032049">
    <property type="term" value="P:cardiolipin biosynthetic process"/>
    <property type="evidence" value="ECO:0007669"/>
    <property type="project" value="UniProtKB-UniRule"/>
</dbReference>
<sequence length="512" mass="57553">MKKLLKFLCGRIFITGLLLLLQAVWLGVFFWKLAAYSVWLNAAFTLLSLLIVLHILYHDDVSGFKIGWIILILQLPVMGGLLYLLFGGKLPAHRMRRRLAAQHAETAAALGQDEAVFGALRGDDARAAARSRYITATGGYPVCMDSDVKYYPLGEEMYADMLRALESAEHFIFLEYFIIQPGKMWDGIAEILKRKAAQGVDVRLICDDMGSLFLLPQGFAREMERSGVKTLMFNPFIPVLSLAMNNRDHRKIMDVDGHTVFTGGVNLSDEYINAVELHGHWKDTGVRVTGEAAWNFTAMFLEFWHAYRPESANEPLDAFRPHAYHPAPFAGEGWVQPFSDSPLDGEAVSAGVYIDILAQARDYVYIFTPYLIIDDVMQAALCAAAKRGVDVRIVTPGVPDKKVVYRLTRSYYAPLLRAGVRIYEYTPGFIHAKSYLSDDTTGVVGTINMDYRSLYLHFECGTYLYRTPALQALKADVMDTLAKSREISPADCRRHFWSRMLDAVLRIAAPLC</sequence>
<dbReference type="GO" id="GO:0005886">
    <property type="term" value="C:plasma membrane"/>
    <property type="evidence" value="ECO:0007669"/>
    <property type="project" value="UniProtKB-SubCell"/>
</dbReference>
<dbReference type="Pfam" id="PF13396">
    <property type="entry name" value="PLDc_N"/>
    <property type="match status" value="1"/>
</dbReference>
<dbReference type="GeneID" id="42856854"/>
<comment type="subcellular location">
    <subcellularLocation>
        <location evidence="1">Cell membrane</location>
        <topology evidence="1">Multi-pass membrane protein</topology>
    </subcellularLocation>
</comment>
<evidence type="ECO:0000256" key="6">
    <source>
        <dbReference type="ARBA" id="ARBA00022737"/>
    </source>
</evidence>
<dbReference type="PANTHER" id="PTHR21248">
    <property type="entry name" value="CARDIOLIPIN SYNTHASE"/>
    <property type="match status" value="1"/>
</dbReference>
<evidence type="ECO:0000256" key="9">
    <source>
        <dbReference type="ARBA" id="ARBA00023136"/>
    </source>
</evidence>
<dbReference type="SMART" id="SM00155">
    <property type="entry name" value="PLDc"/>
    <property type="match status" value="2"/>
</dbReference>
<dbReference type="InterPro" id="IPR025202">
    <property type="entry name" value="PLD-like_dom"/>
</dbReference>
<evidence type="ECO:0000256" key="8">
    <source>
        <dbReference type="ARBA" id="ARBA00023098"/>
    </source>
</evidence>
<evidence type="ECO:0000313" key="16">
    <source>
        <dbReference type="EMBL" id="MTS26742.1"/>
    </source>
</evidence>